<dbReference type="EMBL" id="WOEY01000105">
    <property type="protein sequence ID" value="NPT44875.1"/>
    <property type="molecule type" value="Genomic_DNA"/>
</dbReference>
<gene>
    <name evidence="1" type="ORF">GNZ12_26870</name>
</gene>
<keyword evidence="2" id="KW-1185">Reference proteome</keyword>
<evidence type="ECO:0000313" key="2">
    <source>
        <dbReference type="Proteomes" id="UP000652198"/>
    </source>
</evidence>
<dbReference type="RefSeq" id="WP_172315230.1">
    <property type="nucleotide sequence ID" value="NZ_WOEY01000105.1"/>
</dbReference>
<reference evidence="1 2" key="1">
    <citation type="submission" date="2019-11" db="EMBL/GenBank/DDBJ databases">
        <title>Metabolism of dissolved organic matter in forest soils.</title>
        <authorList>
            <person name="Cyle K.T."/>
            <person name="Wilhelm R.C."/>
            <person name="Martinez C.E."/>
        </authorList>
    </citation>
    <scope>NUCLEOTIDE SEQUENCE [LARGE SCALE GENOMIC DNA]</scope>
    <source>
        <strain evidence="1 2">1N</strain>
    </source>
</reference>
<comment type="caution">
    <text evidence="1">The sequence shown here is derived from an EMBL/GenBank/DDBJ whole genome shotgun (WGS) entry which is preliminary data.</text>
</comment>
<accession>A0ABX2BY70</accession>
<protein>
    <submittedName>
        <fullName evidence="1">Uncharacterized protein</fullName>
    </submittedName>
</protein>
<organism evidence="1 2">
    <name type="scientific">Paraburkholderia solitsugae</name>
    <dbReference type="NCBI Taxonomy" id="2675748"/>
    <lineage>
        <taxon>Bacteria</taxon>
        <taxon>Pseudomonadati</taxon>
        <taxon>Pseudomonadota</taxon>
        <taxon>Betaproteobacteria</taxon>
        <taxon>Burkholderiales</taxon>
        <taxon>Burkholderiaceae</taxon>
        <taxon>Paraburkholderia</taxon>
    </lineage>
</organism>
<evidence type="ECO:0000313" key="1">
    <source>
        <dbReference type="EMBL" id="NPT44875.1"/>
    </source>
</evidence>
<name>A0ABX2BY70_9BURK</name>
<proteinExistence type="predicted"/>
<sequence length="90" mass="10788">MAQPVRRYRYQRRASPTLEIICRKRYPFASAWQRFLLYRLQNSALAKLEGEHQLFWGLVRSTEFFAVYCRSKKSHPPTQPFDPPFTTDFS</sequence>
<dbReference type="Proteomes" id="UP000652198">
    <property type="component" value="Unassembled WGS sequence"/>
</dbReference>